<protein>
    <submittedName>
        <fullName evidence="6">Alcohol oxidase</fullName>
    </submittedName>
</protein>
<evidence type="ECO:0000259" key="4">
    <source>
        <dbReference type="Pfam" id="PF00732"/>
    </source>
</evidence>
<dbReference type="GO" id="GO:0050660">
    <property type="term" value="F:flavin adenine dinucleotide binding"/>
    <property type="evidence" value="ECO:0007669"/>
    <property type="project" value="InterPro"/>
</dbReference>
<dbReference type="Pfam" id="PF05199">
    <property type="entry name" value="GMC_oxred_C"/>
    <property type="match status" value="1"/>
</dbReference>
<dbReference type="SUPFAM" id="SSF54373">
    <property type="entry name" value="FAD-linked reductases, C-terminal domain"/>
    <property type="match status" value="1"/>
</dbReference>
<dbReference type="Proteomes" id="UP000799437">
    <property type="component" value="Unassembled WGS sequence"/>
</dbReference>
<dbReference type="InterPro" id="IPR036188">
    <property type="entry name" value="FAD/NAD-bd_sf"/>
</dbReference>
<evidence type="ECO:0000313" key="6">
    <source>
        <dbReference type="EMBL" id="KAF2753482.1"/>
    </source>
</evidence>
<dbReference type="Gene3D" id="3.50.50.60">
    <property type="entry name" value="FAD/NAD(P)-binding domain"/>
    <property type="match status" value="1"/>
</dbReference>
<dbReference type="SUPFAM" id="SSF51905">
    <property type="entry name" value="FAD/NAD(P)-binding domain"/>
    <property type="match status" value="1"/>
</dbReference>
<feature type="binding site" evidence="2">
    <location>
        <position position="282"/>
    </location>
    <ligand>
        <name>FAD</name>
        <dbReference type="ChEBI" id="CHEBI:57692"/>
    </ligand>
</feature>
<reference evidence="6" key="1">
    <citation type="journal article" date="2020" name="Stud. Mycol.">
        <title>101 Dothideomycetes genomes: a test case for predicting lifestyles and emergence of pathogens.</title>
        <authorList>
            <person name="Haridas S."/>
            <person name="Albert R."/>
            <person name="Binder M."/>
            <person name="Bloem J."/>
            <person name="Labutti K."/>
            <person name="Salamov A."/>
            <person name="Andreopoulos B."/>
            <person name="Baker S."/>
            <person name="Barry K."/>
            <person name="Bills G."/>
            <person name="Bluhm B."/>
            <person name="Cannon C."/>
            <person name="Castanera R."/>
            <person name="Culley D."/>
            <person name="Daum C."/>
            <person name="Ezra D."/>
            <person name="Gonzalez J."/>
            <person name="Henrissat B."/>
            <person name="Kuo A."/>
            <person name="Liang C."/>
            <person name="Lipzen A."/>
            <person name="Lutzoni F."/>
            <person name="Magnuson J."/>
            <person name="Mondo S."/>
            <person name="Nolan M."/>
            <person name="Ohm R."/>
            <person name="Pangilinan J."/>
            <person name="Park H.-J."/>
            <person name="Ramirez L."/>
            <person name="Alfaro M."/>
            <person name="Sun H."/>
            <person name="Tritt A."/>
            <person name="Yoshinaga Y."/>
            <person name="Zwiers L.-H."/>
            <person name="Turgeon B."/>
            <person name="Goodwin S."/>
            <person name="Spatafora J."/>
            <person name="Crous P."/>
            <person name="Grigoriev I."/>
        </authorList>
    </citation>
    <scope>NUCLEOTIDE SEQUENCE</scope>
    <source>
        <strain evidence="6">CBS 121739</strain>
    </source>
</reference>
<dbReference type="RefSeq" id="XP_033595933.1">
    <property type="nucleotide sequence ID" value="XM_033744877.1"/>
</dbReference>
<feature type="signal peptide" evidence="3">
    <location>
        <begin position="1"/>
        <end position="19"/>
    </location>
</feature>
<dbReference type="PANTHER" id="PTHR11552">
    <property type="entry name" value="GLUCOSE-METHANOL-CHOLINE GMC OXIDOREDUCTASE"/>
    <property type="match status" value="1"/>
</dbReference>
<dbReference type="GeneID" id="54485931"/>
<organism evidence="6 7">
    <name type="scientific">Pseudovirgaria hyperparasitica</name>
    <dbReference type="NCBI Taxonomy" id="470096"/>
    <lineage>
        <taxon>Eukaryota</taxon>
        <taxon>Fungi</taxon>
        <taxon>Dikarya</taxon>
        <taxon>Ascomycota</taxon>
        <taxon>Pezizomycotina</taxon>
        <taxon>Dothideomycetes</taxon>
        <taxon>Dothideomycetes incertae sedis</taxon>
        <taxon>Acrospermales</taxon>
        <taxon>Acrospermaceae</taxon>
        <taxon>Pseudovirgaria</taxon>
    </lineage>
</organism>
<accession>A0A6A6VSB2</accession>
<feature type="domain" description="Glucose-methanol-choline oxidoreductase N-terminal" evidence="4">
    <location>
        <begin position="130"/>
        <end position="374"/>
    </location>
</feature>
<evidence type="ECO:0000256" key="1">
    <source>
        <dbReference type="ARBA" id="ARBA00010790"/>
    </source>
</evidence>
<dbReference type="PIRSF" id="PIRSF000137">
    <property type="entry name" value="Alcohol_oxidase"/>
    <property type="match status" value="1"/>
</dbReference>
<dbReference type="InterPro" id="IPR000172">
    <property type="entry name" value="GMC_OxRdtase_N"/>
</dbReference>
<dbReference type="Pfam" id="PF00732">
    <property type="entry name" value="GMC_oxred_N"/>
    <property type="match status" value="1"/>
</dbReference>
<keyword evidence="2" id="KW-0274">FAD</keyword>
<dbReference type="GO" id="GO:0016614">
    <property type="term" value="F:oxidoreductase activity, acting on CH-OH group of donors"/>
    <property type="evidence" value="ECO:0007669"/>
    <property type="project" value="InterPro"/>
</dbReference>
<keyword evidence="3" id="KW-0732">Signal</keyword>
<keyword evidence="7" id="KW-1185">Reference proteome</keyword>
<feature type="chain" id="PRO_5025689233" evidence="3">
    <location>
        <begin position="20"/>
        <end position="637"/>
    </location>
</feature>
<gene>
    <name evidence="6" type="ORF">EJ05DRAFT_480486</name>
</gene>
<feature type="domain" description="Glucose-methanol-choline oxidoreductase C-terminal" evidence="5">
    <location>
        <begin position="482"/>
        <end position="625"/>
    </location>
</feature>
<evidence type="ECO:0000256" key="2">
    <source>
        <dbReference type="PIRSR" id="PIRSR000137-2"/>
    </source>
</evidence>
<name>A0A6A6VSB2_9PEZI</name>
<dbReference type="OrthoDB" id="269227at2759"/>
<dbReference type="PANTHER" id="PTHR11552:SF213">
    <property type="entry name" value="DEHYDROGENASE, PUTATIVE-RELATED"/>
    <property type="match status" value="1"/>
</dbReference>
<dbReference type="InterPro" id="IPR007867">
    <property type="entry name" value="GMC_OxRtase_C"/>
</dbReference>
<proteinExistence type="inferred from homology"/>
<comment type="similarity">
    <text evidence="1">Belongs to the GMC oxidoreductase family.</text>
</comment>
<keyword evidence="2" id="KW-0285">Flavoprotein</keyword>
<evidence type="ECO:0000313" key="7">
    <source>
        <dbReference type="Proteomes" id="UP000799437"/>
    </source>
</evidence>
<evidence type="ECO:0000259" key="5">
    <source>
        <dbReference type="Pfam" id="PF05199"/>
    </source>
</evidence>
<dbReference type="Gene3D" id="3.30.560.10">
    <property type="entry name" value="Glucose Oxidase, domain 3"/>
    <property type="match status" value="1"/>
</dbReference>
<dbReference type="EMBL" id="ML996584">
    <property type="protein sequence ID" value="KAF2753482.1"/>
    <property type="molecule type" value="Genomic_DNA"/>
</dbReference>
<dbReference type="AlphaFoldDB" id="A0A6A6VSB2"/>
<sequence>MWSSAVVSLLLAFTSIVGAAPAPNVDSDYEYIIVGSGAGGGPLASRLARAGKKTLLIEAGDDQIGNDNTTVPAFQAIVTQDPKMRWDFFVNHYQDLERAKQDPKFAYDIGNGQQYVGLTPPPGAKPLGILYPRSQMLGGCVTHNALIWITAHDSDWNYISTITGDDTWAASNMGQYLDKVYEWQSISSTDPTILLRDFQLTQHLAAGAAVMGAGPKPLDGLVGVLGTLLTDPNGRVPGRDSKEGLFQIPLITSGGARKSVREHILETVDEGYPLTIRRNTFVTKVDFDSSSPPKATGVSYLQGANLYKASPLSGGQGTPGSVKASKEVILSGGSYNTVQLLKLSGVGPAAELQKFNIPVLSDLPGLGKNMQDRYEIPITAAHETDFPLLKGCTFDMKDHDECYKEWKNNPNILSARGAYATNGLAATMSVHSDFADTSDIDLYIFGSPTNFTGYFPGWGDDAVRTHNNFAWYALKAHTRNTAGTVELRSTNPLDTPIINFNYFDTGTTTDGADKKDLSTLVQALKMGRDAFDRYRNEYPFFGGSKFTEQYPGPEVQTDEQLETYVKNRAWGHHASCTAPIGADDDPNAVLDSKFKVRGVQGLRVVDASVFPKIPGVFIQSPIMVVSEKAADTILSGH</sequence>
<comment type="cofactor">
    <cofactor evidence="2">
        <name>FAD</name>
        <dbReference type="ChEBI" id="CHEBI:57692"/>
    </cofactor>
</comment>
<dbReference type="InterPro" id="IPR012132">
    <property type="entry name" value="GMC_OxRdtase"/>
</dbReference>
<evidence type="ECO:0000256" key="3">
    <source>
        <dbReference type="SAM" id="SignalP"/>
    </source>
</evidence>